<gene>
    <name evidence="2" type="ORF">CfE428DRAFT_5516</name>
</gene>
<reference evidence="2 3" key="1">
    <citation type="journal article" date="2011" name="J. Bacteriol.">
        <title>Genome sequence of Chthoniobacter flavus Ellin428, an aerobic heterotrophic soil bacterium.</title>
        <authorList>
            <person name="Kant R."/>
            <person name="van Passel M.W."/>
            <person name="Palva A."/>
            <person name="Lucas S."/>
            <person name="Lapidus A."/>
            <person name="Glavina Del Rio T."/>
            <person name="Dalin E."/>
            <person name="Tice H."/>
            <person name="Bruce D."/>
            <person name="Goodwin L."/>
            <person name="Pitluck S."/>
            <person name="Larimer F.W."/>
            <person name="Land M.L."/>
            <person name="Hauser L."/>
            <person name="Sangwan P."/>
            <person name="de Vos W.M."/>
            <person name="Janssen P.H."/>
            <person name="Smidt H."/>
        </authorList>
    </citation>
    <scope>NUCLEOTIDE SEQUENCE [LARGE SCALE GENOMIC DNA]</scope>
    <source>
        <strain evidence="2 3">Ellin428</strain>
    </source>
</reference>
<comment type="caution">
    <text evidence="2">The sequence shown here is derived from an EMBL/GenBank/DDBJ whole genome shotgun (WGS) entry which is preliminary data.</text>
</comment>
<evidence type="ECO:0000313" key="2">
    <source>
        <dbReference type="EMBL" id="EDY16887.1"/>
    </source>
</evidence>
<evidence type="ECO:0000256" key="1">
    <source>
        <dbReference type="SAM" id="MobiDB-lite"/>
    </source>
</evidence>
<dbReference type="AlphaFoldDB" id="B4D9C6"/>
<keyword evidence="3" id="KW-1185">Reference proteome</keyword>
<feature type="region of interest" description="Disordered" evidence="1">
    <location>
        <begin position="221"/>
        <end position="241"/>
    </location>
</feature>
<organism evidence="2 3">
    <name type="scientific">Chthoniobacter flavus Ellin428</name>
    <dbReference type="NCBI Taxonomy" id="497964"/>
    <lineage>
        <taxon>Bacteria</taxon>
        <taxon>Pseudomonadati</taxon>
        <taxon>Verrucomicrobiota</taxon>
        <taxon>Spartobacteria</taxon>
        <taxon>Chthoniobacterales</taxon>
        <taxon>Chthoniobacteraceae</taxon>
        <taxon>Chthoniobacter</taxon>
    </lineage>
</organism>
<accession>B4D9C6</accession>
<dbReference type="Proteomes" id="UP000005824">
    <property type="component" value="Unassembled WGS sequence"/>
</dbReference>
<dbReference type="RefSeq" id="WP_006982837.1">
    <property type="nucleotide sequence ID" value="NZ_ABVL01000026.1"/>
</dbReference>
<evidence type="ECO:0000313" key="3">
    <source>
        <dbReference type="Proteomes" id="UP000005824"/>
    </source>
</evidence>
<protein>
    <submittedName>
        <fullName evidence="2">Uncharacterized protein</fullName>
    </submittedName>
</protein>
<dbReference type="EMBL" id="ABVL01000026">
    <property type="protein sequence ID" value="EDY16887.1"/>
    <property type="molecule type" value="Genomic_DNA"/>
</dbReference>
<proteinExistence type="predicted"/>
<name>B4D9C6_9BACT</name>
<dbReference type="InParanoid" id="B4D9C6"/>
<sequence length="308" mass="34942">MRPFILFVQVLALILSGAGMGLAQEPFHYDKRSVVRQKDTVFENQLYFDLYAQSQPADGTFMWGLILRGPGRIFGARGKLRAFTQAELKLEILPSDLEDEFRCALDALDLGRLPQSPDLTKEKQYPTVQIEYGEIHRYVVLSPDADLARKLDALVEDFVQKMAQEPRQSWHPEQRAFEGDDQPAQPVTFQELLADPFRFHGKRVRVTGYYSKGVYTKDDGVLMSDREPESQGQEEKPGKERRGAFWVTAASCFLNKKHSDSKAMDGDRMVTIEGTFHAGFRGSLGEFNGIIKRATRFTLAQDPPSKSR</sequence>